<comment type="caution">
    <text evidence="2">The sequence shown here is derived from an EMBL/GenBank/DDBJ whole genome shotgun (WGS) entry which is preliminary data.</text>
</comment>
<name>A0ABV9PRA9_9ACTN</name>
<evidence type="ECO:0000256" key="1">
    <source>
        <dbReference type="SAM" id="MobiDB-lite"/>
    </source>
</evidence>
<sequence>MSIPRVAVAALAVMAVLAGGAFTVDSISASRLEAEISARIAPDLPGAGPPSVMTGGPFSRWSGPDTLSSVAIRAEGVERPGLGPVAVEAVATDVHVPDVDGGGAGAADPDGPGGVDRDDDDADTRSADTGLRAESVEVAVQITGDSLAPTLRMRDVLIGAADDHSLAGGTEHRARVTGTLIESGERISVFVDLVVDASGAHLVPVAAATGPGGVPDQDPELAMRSVALTFAPDLLPLGVPVDTLTVKAGTLTASGTGGPGTPPLDGLVRGDL</sequence>
<feature type="compositionally biased region" description="Low complexity" evidence="1">
    <location>
        <begin position="263"/>
        <end position="272"/>
    </location>
</feature>
<evidence type="ECO:0000313" key="3">
    <source>
        <dbReference type="Proteomes" id="UP001595836"/>
    </source>
</evidence>
<keyword evidence="3" id="KW-1185">Reference proteome</keyword>
<protein>
    <submittedName>
        <fullName evidence="2">DUF2993 domain-containing protein</fullName>
    </submittedName>
</protein>
<gene>
    <name evidence="2" type="ORF">ACFO7U_12750</name>
</gene>
<dbReference type="RefSeq" id="WP_344994812.1">
    <property type="nucleotide sequence ID" value="NZ_BAABCD010000047.1"/>
</dbReference>
<feature type="region of interest" description="Disordered" evidence="1">
    <location>
        <begin position="250"/>
        <end position="272"/>
    </location>
</feature>
<dbReference type="EMBL" id="JBHSHP010000050">
    <property type="protein sequence ID" value="MFC4755637.1"/>
    <property type="molecule type" value="Genomic_DNA"/>
</dbReference>
<reference evidence="3" key="1">
    <citation type="journal article" date="2019" name="Int. J. Syst. Evol. Microbiol.">
        <title>The Global Catalogue of Microorganisms (GCM) 10K type strain sequencing project: providing services to taxonomists for standard genome sequencing and annotation.</title>
        <authorList>
            <consortium name="The Broad Institute Genomics Platform"/>
            <consortium name="The Broad Institute Genome Sequencing Center for Infectious Disease"/>
            <person name="Wu L."/>
            <person name="Ma J."/>
        </authorList>
    </citation>
    <scope>NUCLEOTIDE SEQUENCE [LARGE SCALE GENOMIC DNA]</scope>
    <source>
        <strain evidence="3">JCM 11882</strain>
    </source>
</reference>
<proteinExistence type="predicted"/>
<dbReference type="Proteomes" id="UP001595836">
    <property type="component" value="Unassembled WGS sequence"/>
</dbReference>
<evidence type="ECO:0000313" key="2">
    <source>
        <dbReference type="EMBL" id="MFC4755637.1"/>
    </source>
</evidence>
<accession>A0ABV9PRA9</accession>
<organism evidence="2 3">
    <name type="scientific">Dietzia aurantiaca</name>
    <dbReference type="NCBI Taxonomy" id="983873"/>
    <lineage>
        <taxon>Bacteria</taxon>
        <taxon>Bacillati</taxon>
        <taxon>Actinomycetota</taxon>
        <taxon>Actinomycetes</taxon>
        <taxon>Mycobacteriales</taxon>
        <taxon>Dietziaceae</taxon>
        <taxon>Dietzia</taxon>
    </lineage>
</organism>
<feature type="region of interest" description="Disordered" evidence="1">
    <location>
        <begin position="97"/>
        <end position="132"/>
    </location>
</feature>